<keyword evidence="4 6" id="KW-1133">Transmembrane helix</keyword>
<dbReference type="PANTHER" id="PTHR32196:SF72">
    <property type="entry name" value="RIBOSE IMPORT PERMEASE PROTEIN RBSC"/>
    <property type="match status" value="1"/>
</dbReference>
<feature type="transmembrane region" description="Helical" evidence="6">
    <location>
        <begin position="251"/>
        <end position="269"/>
    </location>
</feature>
<feature type="transmembrane region" description="Helical" evidence="6">
    <location>
        <begin position="224"/>
        <end position="245"/>
    </location>
</feature>
<dbReference type="InterPro" id="IPR001851">
    <property type="entry name" value="ABC_transp_permease"/>
</dbReference>
<feature type="transmembrane region" description="Helical" evidence="6">
    <location>
        <begin position="177"/>
        <end position="197"/>
    </location>
</feature>
<organism evidence="7 8">
    <name type="scientific">Microcella alkaliphila</name>
    <dbReference type="NCBI Taxonomy" id="279828"/>
    <lineage>
        <taxon>Bacteria</taxon>
        <taxon>Bacillati</taxon>
        <taxon>Actinomycetota</taxon>
        <taxon>Actinomycetes</taxon>
        <taxon>Micrococcales</taxon>
        <taxon>Microbacteriaceae</taxon>
        <taxon>Microcella</taxon>
    </lineage>
</organism>
<keyword evidence="3 6" id="KW-0812">Transmembrane</keyword>
<accession>A0A0U5B9C2</accession>
<proteinExistence type="predicted"/>
<feature type="transmembrane region" description="Helical" evidence="6">
    <location>
        <begin position="102"/>
        <end position="127"/>
    </location>
</feature>
<feature type="transmembrane region" description="Helical" evidence="6">
    <location>
        <begin position="28"/>
        <end position="49"/>
    </location>
</feature>
<dbReference type="GO" id="GO:0022857">
    <property type="term" value="F:transmembrane transporter activity"/>
    <property type="evidence" value="ECO:0007669"/>
    <property type="project" value="InterPro"/>
</dbReference>
<sequence length="332" mass="34015">MTALLPPTSERSDKPWGVKRLQSKLRDFGIAFGLLAIVLALSVSTTTFLTPGNLINLIDQATVVGLLAVGATLCIISGVFDLSATATLAVSAITGIWISQTFGFAAGFIGAIVAGTLLGAITGLIIVSTKVNSFIGTLAISIIYRGLAIVLTAGAIVSPPAEIAGSFRIFAERGPFGLTWASILFGVTVVVFGLMLAKTTYGRRIYAVGGNAEAARLSGIRTGAVRIGVFAISGACSALAGLVMISRAGSAQPGMATGLELTAIAAVVIGGTSIMGGQGAVWRAFVGVMILTVIANGFNLLQWDTTYQQVVTGALILIAIAADSLFFKKRNS</sequence>
<evidence type="ECO:0000256" key="3">
    <source>
        <dbReference type="ARBA" id="ARBA00022692"/>
    </source>
</evidence>
<dbReference type="CDD" id="cd06579">
    <property type="entry name" value="TM_PBP1_transp_AraH_like"/>
    <property type="match status" value="1"/>
</dbReference>
<keyword evidence="5 6" id="KW-0472">Membrane</keyword>
<evidence type="ECO:0000256" key="4">
    <source>
        <dbReference type="ARBA" id="ARBA00022989"/>
    </source>
</evidence>
<evidence type="ECO:0000256" key="2">
    <source>
        <dbReference type="ARBA" id="ARBA00022475"/>
    </source>
</evidence>
<evidence type="ECO:0000313" key="8">
    <source>
        <dbReference type="Proteomes" id="UP000218965"/>
    </source>
</evidence>
<evidence type="ECO:0000256" key="6">
    <source>
        <dbReference type="SAM" id="Phobius"/>
    </source>
</evidence>
<name>A0A0U5B9C2_9MICO</name>
<feature type="transmembrane region" description="Helical" evidence="6">
    <location>
        <begin position="281"/>
        <end position="301"/>
    </location>
</feature>
<dbReference type="OrthoDB" id="9808136at2"/>
<dbReference type="KEGG" id="malk:MalAC0309_0048"/>
<keyword evidence="2" id="KW-1003">Cell membrane</keyword>
<reference evidence="8" key="1">
    <citation type="submission" date="2015-12" db="EMBL/GenBank/DDBJ databases">
        <authorList>
            <person name="Shamseldin A."/>
            <person name="Moawad H."/>
            <person name="Abd El-Rahim W.M."/>
            <person name="Sadowsky M.J."/>
        </authorList>
    </citation>
    <scope>NUCLEOTIDE SEQUENCE [LARGE SCALE GENOMIC DNA]</scope>
    <source>
        <strain evidence="8">JAM AC0309</strain>
    </source>
</reference>
<comment type="subcellular location">
    <subcellularLocation>
        <location evidence="1">Cell membrane</location>
        <topology evidence="1">Multi-pass membrane protein</topology>
    </subcellularLocation>
</comment>
<protein>
    <submittedName>
        <fullName evidence="7">Inner-membrane translocator</fullName>
    </submittedName>
</protein>
<evidence type="ECO:0000256" key="5">
    <source>
        <dbReference type="ARBA" id="ARBA00023136"/>
    </source>
</evidence>
<dbReference type="AlphaFoldDB" id="A0A0U5B9C2"/>
<evidence type="ECO:0000256" key="1">
    <source>
        <dbReference type="ARBA" id="ARBA00004651"/>
    </source>
</evidence>
<dbReference type="PANTHER" id="PTHR32196">
    <property type="entry name" value="ABC TRANSPORTER PERMEASE PROTEIN YPHD-RELATED-RELATED"/>
    <property type="match status" value="1"/>
</dbReference>
<dbReference type="EMBL" id="AP017315">
    <property type="protein sequence ID" value="BAU30927.1"/>
    <property type="molecule type" value="Genomic_DNA"/>
</dbReference>
<feature type="transmembrane region" description="Helical" evidence="6">
    <location>
        <begin position="307"/>
        <end position="327"/>
    </location>
</feature>
<feature type="transmembrane region" description="Helical" evidence="6">
    <location>
        <begin position="61"/>
        <end position="82"/>
    </location>
</feature>
<evidence type="ECO:0000313" key="7">
    <source>
        <dbReference type="EMBL" id="BAU30927.1"/>
    </source>
</evidence>
<dbReference type="GO" id="GO:0005886">
    <property type="term" value="C:plasma membrane"/>
    <property type="evidence" value="ECO:0007669"/>
    <property type="project" value="UniProtKB-SubCell"/>
</dbReference>
<gene>
    <name evidence="7" type="ORF">MalAC0309_0048</name>
</gene>
<feature type="transmembrane region" description="Helical" evidence="6">
    <location>
        <begin position="134"/>
        <end position="157"/>
    </location>
</feature>
<reference evidence="7 8" key="2">
    <citation type="submission" date="2016-01" db="EMBL/GenBank/DDBJ databases">
        <title>Microcella alkaliphila JAM AC0309 whole genome shotgun sequence.</title>
        <authorList>
            <person name="Kurata A."/>
            <person name="Hirose Y."/>
            <person name="Kishimoto N."/>
            <person name="Kobayashi T."/>
        </authorList>
    </citation>
    <scope>NUCLEOTIDE SEQUENCE [LARGE SCALE GENOMIC DNA]</scope>
    <source>
        <strain evidence="7 8">JAM AC0309</strain>
    </source>
</reference>
<dbReference type="Proteomes" id="UP000218965">
    <property type="component" value="Chromosome"/>
</dbReference>
<dbReference type="Pfam" id="PF02653">
    <property type="entry name" value="BPD_transp_2"/>
    <property type="match status" value="1"/>
</dbReference>